<dbReference type="GO" id="GO:0008982">
    <property type="term" value="F:protein-N(PI)-phosphohistidine-sugar phosphotransferase activity"/>
    <property type="evidence" value="ECO:0007669"/>
    <property type="project" value="InterPro"/>
</dbReference>
<feature type="transmembrane region" description="Helical" evidence="12">
    <location>
        <begin position="367"/>
        <end position="386"/>
    </location>
</feature>
<dbReference type="CDD" id="cd00212">
    <property type="entry name" value="PTS_IIB_glc"/>
    <property type="match status" value="1"/>
</dbReference>
<dbReference type="NCBIfam" id="TIGR00826">
    <property type="entry name" value="EIIB_glc"/>
    <property type="match status" value="1"/>
</dbReference>
<reference evidence="15 16" key="1">
    <citation type="submission" date="2021-10" db="EMBL/GenBank/DDBJ databases">
        <title>Anaerobic single-cell dispensing facilitates the cultivation of human gut bacteria.</title>
        <authorList>
            <person name="Afrizal A."/>
        </authorList>
    </citation>
    <scope>NUCLEOTIDE SEQUENCE [LARGE SCALE GENOMIC DNA]</scope>
    <source>
        <strain evidence="15 16">CLA-AA-H270</strain>
    </source>
</reference>
<keyword evidence="9 12" id="KW-1133">Transmembrane helix</keyword>
<dbReference type="FunFam" id="3.30.1360.60:FF:000001">
    <property type="entry name" value="PTS system glucose-specific IIBC component PtsG"/>
    <property type="match status" value="1"/>
</dbReference>
<dbReference type="Pfam" id="PF00367">
    <property type="entry name" value="PTS_EIIB"/>
    <property type="match status" value="1"/>
</dbReference>
<evidence type="ECO:0000256" key="10">
    <source>
        <dbReference type="ARBA" id="ARBA00023136"/>
    </source>
</evidence>
<evidence type="ECO:0000256" key="11">
    <source>
        <dbReference type="PROSITE-ProRule" id="PRU00421"/>
    </source>
</evidence>
<dbReference type="PANTHER" id="PTHR30009:SF4">
    <property type="entry name" value="PTS SYSTEM N-ACETYLGLUCOSAMINE-SPECIFIC EIICBA COMPONENT"/>
    <property type="match status" value="1"/>
</dbReference>
<dbReference type="GO" id="GO:0015764">
    <property type="term" value="P:N-acetylglucosamine transport"/>
    <property type="evidence" value="ECO:0007669"/>
    <property type="project" value="TreeGrafter"/>
</dbReference>
<dbReference type="InterPro" id="IPR018113">
    <property type="entry name" value="PTrfase_EIIB_Cys"/>
</dbReference>
<dbReference type="GO" id="GO:0005886">
    <property type="term" value="C:plasma membrane"/>
    <property type="evidence" value="ECO:0007669"/>
    <property type="project" value="UniProtKB-SubCell"/>
</dbReference>
<keyword evidence="10 12" id="KW-0472">Membrane</keyword>
<dbReference type="InterPro" id="IPR003352">
    <property type="entry name" value="PTS_EIIC"/>
</dbReference>
<evidence type="ECO:0000313" key="15">
    <source>
        <dbReference type="EMBL" id="MCC2177308.1"/>
    </source>
</evidence>
<keyword evidence="6" id="KW-0598">Phosphotransferase system</keyword>
<feature type="transmembrane region" description="Helical" evidence="12">
    <location>
        <begin position="288"/>
        <end position="306"/>
    </location>
</feature>
<dbReference type="PROSITE" id="PS01035">
    <property type="entry name" value="PTS_EIIB_TYPE_1_CYS"/>
    <property type="match status" value="1"/>
</dbReference>
<feature type="domain" description="PTS EIIC type-1" evidence="14">
    <location>
        <begin position="1"/>
        <end position="398"/>
    </location>
</feature>
<dbReference type="InterPro" id="IPR050429">
    <property type="entry name" value="PTS_Glucose_EIICBA"/>
</dbReference>
<dbReference type="PROSITE" id="PS51098">
    <property type="entry name" value="PTS_EIIB_TYPE_1"/>
    <property type="match status" value="1"/>
</dbReference>
<name>A0AAW4W552_9FIRM</name>
<feature type="transmembrane region" description="Helical" evidence="12">
    <location>
        <begin position="126"/>
        <end position="143"/>
    </location>
</feature>
<dbReference type="AlphaFoldDB" id="A0AAW4W552"/>
<comment type="caution">
    <text evidence="15">The sequence shown here is derived from an EMBL/GenBank/DDBJ whole genome shotgun (WGS) entry which is preliminary data.</text>
</comment>
<comment type="subcellular location">
    <subcellularLocation>
        <location evidence="1">Cell membrane</location>
        <topology evidence="1">Multi-pass membrane protein</topology>
    </subcellularLocation>
</comment>
<evidence type="ECO:0000256" key="3">
    <source>
        <dbReference type="ARBA" id="ARBA00022475"/>
    </source>
</evidence>
<keyword evidence="2" id="KW-0813">Transport</keyword>
<evidence type="ECO:0000256" key="2">
    <source>
        <dbReference type="ARBA" id="ARBA00022448"/>
    </source>
</evidence>
<feature type="domain" description="PTS EIIB type-1" evidence="13">
    <location>
        <begin position="418"/>
        <end position="495"/>
    </location>
</feature>
<dbReference type="Proteomes" id="UP001298753">
    <property type="component" value="Unassembled WGS sequence"/>
</dbReference>
<dbReference type="PROSITE" id="PS51103">
    <property type="entry name" value="PTS_EIIC_TYPE_1"/>
    <property type="match status" value="1"/>
</dbReference>
<evidence type="ECO:0000256" key="5">
    <source>
        <dbReference type="ARBA" id="ARBA00022679"/>
    </source>
</evidence>
<evidence type="ECO:0000259" key="13">
    <source>
        <dbReference type="PROSITE" id="PS51098"/>
    </source>
</evidence>
<dbReference type="InterPro" id="IPR013013">
    <property type="entry name" value="PTS_EIIC_1"/>
</dbReference>
<feature type="transmembrane region" description="Helical" evidence="12">
    <location>
        <begin position="53"/>
        <end position="76"/>
    </location>
</feature>
<proteinExistence type="predicted"/>
<feature type="transmembrane region" description="Helical" evidence="12">
    <location>
        <begin position="189"/>
        <end position="211"/>
    </location>
</feature>
<feature type="transmembrane region" description="Helical" evidence="12">
    <location>
        <begin position="312"/>
        <end position="336"/>
    </location>
</feature>
<evidence type="ECO:0000256" key="8">
    <source>
        <dbReference type="ARBA" id="ARBA00022777"/>
    </source>
</evidence>
<dbReference type="InterPro" id="IPR001996">
    <property type="entry name" value="PTS_IIB_1"/>
</dbReference>
<evidence type="ECO:0000256" key="4">
    <source>
        <dbReference type="ARBA" id="ARBA00022597"/>
    </source>
</evidence>
<protein>
    <submittedName>
        <fullName evidence="15">PTS transporter subunit EIIC</fullName>
    </submittedName>
</protein>
<evidence type="ECO:0000256" key="12">
    <source>
        <dbReference type="SAM" id="Phobius"/>
    </source>
</evidence>
<dbReference type="GeneID" id="98660868"/>
<evidence type="ECO:0000256" key="7">
    <source>
        <dbReference type="ARBA" id="ARBA00022692"/>
    </source>
</evidence>
<evidence type="ECO:0000259" key="14">
    <source>
        <dbReference type="PROSITE" id="PS51103"/>
    </source>
</evidence>
<keyword evidence="3" id="KW-1003">Cell membrane</keyword>
<keyword evidence="8" id="KW-0418">Kinase</keyword>
<dbReference type="GO" id="GO:0009401">
    <property type="term" value="P:phosphoenolpyruvate-dependent sugar phosphotransferase system"/>
    <property type="evidence" value="ECO:0007669"/>
    <property type="project" value="UniProtKB-KW"/>
</dbReference>
<dbReference type="EMBL" id="JAJEPX010000028">
    <property type="protein sequence ID" value="MCC2177308.1"/>
    <property type="molecule type" value="Genomic_DNA"/>
</dbReference>
<dbReference type="GO" id="GO:0016301">
    <property type="term" value="F:kinase activity"/>
    <property type="evidence" value="ECO:0007669"/>
    <property type="project" value="UniProtKB-KW"/>
</dbReference>
<feature type="active site" description="Phosphocysteine intermediate; for EIIB activity" evidence="11">
    <location>
        <position position="440"/>
    </location>
</feature>
<dbReference type="InterPro" id="IPR036878">
    <property type="entry name" value="Glu_permease_IIB"/>
</dbReference>
<feature type="transmembrane region" description="Helical" evidence="12">
    <location>
        <begin position="256"/>
        <end position="276"/>
    </location>
</feature>
<organism evidence="15 16">
    <name type="scientific">Agathobaculum butyriciproducens</name>
    <dbReference type="NCBI Taxonomy" id="1628085"/>
    <lineage>
        <taxon>Bacteria</taxon>
        <taxon>Bacillati</taxon>
        <taxon>Bacillota</taxon>
        <taxon>Clostridia</taxon>
        <taxon>Eubacteriales</taxon>
        <taxon>Butyricicoccaceae</taxon>
        <taxon>Agathobaculum</taxon>
    </lineage>
</organism>
<dbReference type="PANTHER" id="PTHR30009">
    <property type="entry name" value="CYTOCHROME C-TYPE SYNTHESIS PROTEIN AND PTS TRANSMEMBRANE COMPONENT"/>
    <property type="match status" value="1"/>
</dbReference>
<evidence type="ECO:0000256" key="6">
    <source>
        <dbReference type="ARBA" id="ARBA00022683"/>
    </source>
</evidence>
<dbReference type="GO" id="GO:0090563">
    <property type="term" value="F:protein-phosphocysteine-sugar phosphotransferase activity"/>
    <property type="evidence" value="ECO:0007669"/>
    <property type="project" value="TreeGrafter"/>
</dbReference>
<gene>
    <name evidence="15" type="ORF">LKD22_09265</name>
</gene>
<accession>A0AAW4W552</accession>
<evidence type="ECO:0000256" key="1">
    <source>
        <dbReference type="ARBA" id="ARBA00004651"/>
    </source>
</evidence>
<dbReference type="RefSeq" id="WP_227600909.1">
    <property type="nucleotide sequence ID" value="NZ_JAJEPX010000028.1"/>
</dbReference>
<feature type="transmembrane region" description="Helical" evidence="12">
    <location>
        <begin position="163"/>
        <end position="183"/>
    </location>
</feature>
<evidence type="ECO:0000313" key="16">
    <source>
        <dbReference type="Proteomes" id="UP001298753"/>
    </source>
</evidence>
<dbReference type="SUPFAM" id="SSF55604">
    <property type="entry name" value="Glucose permease domain IIB"/>
    <property type="match status" value="1"/>
</dbReference>
<evidence type="ECO:0000256" key="9">
    <source>
        <dbReference type="ARBA" id="ARBA00022989"/>
    </source>
</evidence>
<keyword evidence="7 12" id="KW-0812">Transmembrane</keyword>
<keyword evidence="4" id="KW-0762">Sugar transport</keyword>
<dbReference type="Pfam" id="PF02378">
    <property type="entry name" value="PTS_EIIC"/>
    <property type="match status" value="1"/>
</dbReference>
<feature type="transmembrane region" description="Helical" evidence="12">
    <location>
        <begin position="88"/>
        <end position="114"/>
    </location>
</feature>
<feature type="transmembrane region" description="Helical" evidence="12">
    <location>
        <begin position="12"/>
        <end position="33"/>
    </location>
</feature>
<sequence>MMKKLQKLGKALMLPVAALPICGILMGLGYAIAPGVMGVPGAATSGALYNIGFLLVKAGGALIDNMAWLFVIGVAVGLSDDREGTSALAGLVSWLMMTNLLSTGVVTTLMPAIADDPVKTLAFDKIQNVFIAIIAGIIGASCYNRFKNAKLPDWLAFFSGKRCVAIVTGLVSIAVSVVLLFVWPIIFSALVAVGEGIIGMGGIGAGIYAFLNRLLIPTGLHHALNNVFWFDTIGLGDLSHYWAGDITGQNGVTWSLGMYMSGFFPCMMFGIAGAALAMIKAAKNKKAAIGLVLSAAICAFICGVTEPFEFGFMFLCFPLYVVYAALYGIFTIITYYVGFRAGFCFSAGATDLVFSSFLPAANNTLMIIPLGIAAFVVFYLVFYFAITKFNLKTPGREDEEADFAEVDKNAKLANNDFTAIAAAVLEGLGGKENVESLDNCITRLRLEVKDGTLVDEKKIKAAGVAGVMRPSQTAVQVIIGTKVQFVADEMAKMLK</sequence>
<keyword evidence="5" id="KW-0808">Transferase</keyword>
<keyword evidence="16" id="KW-1185">Reference proteome</keyword>
<dbReference type="Gene3D" id="3.30.1360.60">
    <property type="entry name" value="Glucose permease domain IIB"/>
    <property type="match status" value="1"/>
</dbReference>